<keyword evidence="7 10" id="KW-1133">Transmembrane helix</keyword>
<sequence>MAGYRYRKPRNLVAEINVVPYIDVMLVLLVIFMVTAPILTQGVKVDLPEAVSAPIDVKEDDLPLIVSIKKTGEYFIELGPDKEEPVALDTLQSQVTKITGQNPQIQILVRGDKNVSYGAVVSLMSVLQQAGAKNIGLLSEPPEE</sequence>
<dbReference type="Proteomes" id="UP000565262">
    <property type="component" value="Unassembled WGS sequence"/>
</dbReference>
<keyword evidence="12" id="KW-1185">Reference proteome</keyword>
<dbReference type="HAMAP" id="MF_02203">
    <property type="entry name" value="TolR"/>
    <property type="match status" value="1"/>
</dbReference>
<dbReference type="InterPro" id="IPR003400">
    <property type="entry name" value="ExbD"/>
</dbReference>
<comment type="function">
    <text evidence="10">Part of the Tol-Pal system, which plays a role in outer membrane invagination during cell division and is important for maintaining outer membrane integrity.</text>
</comment>
<dbReference type="Pfam" id="PF02472">
    <property type="entry name" value="ExbD"/>
    <property type="match status" value="1"/>
</dbReference>
<evidence type="ECO:0000256" key="10">
    <source>
        <dbReference type="HAMAP-Rule" id="MF_02203"/>
    </source>
</evidence>
<keyword evidence="5 10" id="KW-0132">Cell division</keyword>
<dbReference type="PANTHER" id="PTHR30558">
    <property type="entry name" value="EXBD MEMBRANE COMPONENT OF PMF-DRIVEN MACROMOLECULE IMPORT SYSTEM"/>
    <property type="match status" value="1"/>
</dbReference>
<comment type="subunit">
    <text evidence="10">The Tol-Pal system is composed of five core proteins: the inner membrane proteins TolA, TolQ and TolR, the periplasmic protein TolB and the outer membrane protein Pal. They form a network linking the inner and outer membranes and the peptidoglycan layer.</text>
</comment>
<accession>A0A839IVR2</accession>
<evidence type="ECO:0000256" key="4">
    <source>
        <dbReference type="ARBA" id="ARBA00022519"/>
    </source>
</evidence>
<keyword evidence="3 10" id="KW-1003">Cell membrane</keyword>
<keyword evidence="9 10" id="KW-0131">Cell cycle</keyword>
<dbReference type="Gene3D" id="3.30.420.270">
    <property type="match status" value="1"/>
</dbReference>
<dbReference type="NCBIfam" id="TIGR02801">
    <property type="entry name" value="tolR"/>
    <property type="match status" value="1"/>
</dbReference>
<gene>
    <name evidence="10 11" type="primary">tolR</name>
    <name evidence="11" type="ORF">H4O21_18195</name>
</gene>
<dbReference type="AlphaFoldDB" id="A0A839IVR2"/>
<evidence type="ECO:0000256" key="2">
    <source>
        <dbReference type="ARBA" id="ARBA00005811"/>
    </source>
</evidence>
<evidence type="ECO:0000256" key="3">
    <source>
        <dbReference type="ARBA" id="ARBA00022475"/>
    </source>
</evidence>
<evidence type="ECO:0000256" key="9">
    <source>
        <dbReference type="ARBA" id="ARBA00023306"/>
    </source>
</evidence>
<dbReference type="GO" id="GO:0022857">
    <property type="term" value="F:transmembrane transporter activity"/>
    <property type="evidence" value="ECO:0007669"/>
    <property type="project" value="InterPro"/>
</dbReference>
<dbReference type="GO" id="GO:0005886">
    <property type="term" value="C:plasma membrane"/>
    <property type="evidence" value="ECO:0007669"/>
    <property type="project" value="UniProtKB-SubCell"/>
</dbReference>
<organism evidence="11 12">
    <name type="scientific">Oceanospirillum sediminis</name>
    <dbReference type="NCBI Taxonomy" id="2760088"/>
    <lineage>
        <taxon>Bacteria</taxon>
        <taxon>Pseudomonadati</taxon>
        <taxon>Pseudomonadota</taxon>
        <taxon>Gammaproteobacteria</taxon>
        <taxon>Oceanospirillales</taxon>
        <taxon>Oceanospirillaceae</taxon>
        <taxon>Oceanospirillum</taxon>
    </lineage>
</organism>
<dbReference type="PANTHER" id="PTHR30558:SF7">
    <property type="entry name" value="TOL-PAL SYSTEM PROTEIN TOLR"/>
    <property type="match status" value="1"/>
</dbReference>
<dbReference type="RefSeq" id="WP_182810310.1">
    <property type="nucleotide sequence ID" value="NZ_JACJFM010000030.1"/>
</dbReference>
<dbReference type="EMBL" id="JACJFM010000030">
    <property type="protein sequence ID" value="MBB1488539.1"/>
    <property type="molecule type" value="Genomic_DNA"/>
</dbReference>
<proteinExistence type="inferred from homology"/>
<keyword evidence="4 10" id="KW-0997">Cell inner membrane</keyword>
<comment type="subcellular location">
    <subcellularLocation>
        <location evidence="10">Cell inner membrane</location>
        <topology evidence="10">Single-pass membrane protein</topology>
    </subcellularLocation>
    <subcellularLocation>
        <location evidence="1">Cell membrane</location>
        <topology evidence="1">Single-pass membrane protein</topology>
    </subcellularLocation>
</comment>
<comment type="caution">
    <text evidence="11">The sequence shown here is derived from an EMBL/GenBank/DDBJ whole genome shotgun (WGS) entry which is preliminary data.</text>
</comment>
<dbReference type="InterPro" id="IPR014168">
    <property type="entry name" value="Tol-Pal_TolR"/>
</dbReference>
<evidence type="ECO:0000313" key="12">
    <source>
        <dbReference type="Proteomes" id="UP000565262"/>
    </source>
</evidence>
<keyword evidence="8 10" id="KW-0472">Membrane</keyword>
<feature type="transmembrane region" description="Helical" evidence="10">
    <location>
        <begin position="21"/>
        <end position="39"/>
    </location>
</feature>
<evidence type="ECO:0000256" key="1">
    <source>
        <dbReference type="ARBA" id="ARBA00004162"/>
    </source>
</evidence>
<evidence type="ECO:0000256" key="6">
    <source>
        <dbReference type="ARBA" id="ARBA00022692"/>
    </source>
</evidence>
<name>A0A839IVR2_9GAMM</name>
<evidence type="ECO:0000256" key="5">
    <source>
        <dbReference type="ARBA" id="ARBA00022618"/>
    </source>
</evidence>
<keyword evidence="6 10" id="KW-0812">Transmembrane</keyword>
<dbReference type="GO" id="GO:0015031">
    <property type="term" value="P:protein transport"/>
    <property type="evidence" value="ECO:0007669"/>
    <property type="project" value="InterPro"/>
</dbReference>
<dbReference type="GO" id="GO:0051301">
    <property type="term" value="P:cell division"/>
    <property type="evidence" value="ECO:0007669"/>
    <property type="project" value="UniProtKB-UniRule"/>
</dbReference>
<evidence type="ECO:0000313" key="11">
    <source>
        <dbReference type="EMBL" id="MBB1488539.1"/>
    </source>
</evidence>
<comment type="similarity">
    <text evidence="2 10">Belongs to the ExbD/TolR family.</text>
</comment>
<evidence type="ECO:0000256" key="7">
    <source>
        <dbReference type="ARBA" id="ARBA00022989"/>
    </source>
</evidence>
<evidence type="ECO:0000256" key="8">
    <source>
        <dbReference type="ARBA" id="ARBA00023136"/>
    </source>
</evidence>
<protein>
    <recommendedName>
        <fullName evidence="10">Tol-Pal system protein TolR</fullName>
    </recommendedName>
</protein>
<reference evidence="11 12" key="1">
    <citation type="submission" date="2020-08" db="EMBL/GenBank/DDBJ databases">
        <title>Oceanospirillum sp. nov. isolated from marine sediment.</title>
        <authorList>
            <person name="Ji X."/>
        </authorList>
    </citation>
    <scope>NUCLEOTIDE SEQUENCE [LARGE SCALE GENOMIC DNA]</scope>
    <source>
        <strain evidence="11 12">D5</strain>
    </source>
</reference>